<reference evidence="2 3" key="1">
    <citation type="submission" date="2017-10" db="EMBL/GenBank/DDBJ databases">
        <title>Bifidobacterium genomics.</title>
        <authorList>
            <person name="Lugli G.A."/>
            <person name="Milani C."/>
            <person name="Mancabelli L."/>
        </authorList>
    </citation>
    <scope>NUCLEOTIDE SEQUENCE [LARGE SCALE GENOMIC DNA]</scope>
    <source>
        <strain evidence="2 3">1460B</strain>
    </source>
</reference>
<dbReference type="Gene3D" id="3.60.15.10">
    <property type="entry name" value="Ribonuclease Z/Hydroxyacylglutathione hydrolase-like"/>
    <property type="match status" value="1"/>
</dbReference>
<protein>
    <submittedName>
        <fullName evidence="2">Beta-lactamase domain-containing protein</fullName>
    </submittedName>
</protein>
<dbReference type="SUPFAM" id="SSF56281">
    <property type="entry name" value="Metallo-hydrolase/oxidoreductase"/>
    <property type="match status" value="1"/>
</dbReference>
<gene>
    <name evidence="2" type="ORF">CQR44_0207</name>
</gene>
<dbReference type="Pfam" id="PF12706">
    <property type="entry name" value="Lactamase_B_2"/>
    <property type="match status" value="1"/>
</dbReference>
<comment type="caution">
    <text evidence="2">The sequence shown here is derived from an EMBL/GenBank/DDBJ whole genome shotgun (WGS) entry which is preliminary data.</text>
</comment>
<accession>A0A2N3RCN5</accession>
<dbReference type="EMBL" id="PCHJ01000007">
    <property type="protein sequence ID" value="PKV10242.1"/>
    <property type="molecule type" value="Genomic_DNA"/>
</dbReference>
<name>A0A2N3RCN5_9BIFI</name>
<organism evidence="2 3">
    <name type="scientific">Bifidobacterium asteroides</name>
    <dbReference type="NCBI Taxonomy" id="1684"/>
    <lineage>
        <taxon>Bacteria</taxon>
        <taxon>Bacillati</taxon>
        <taxon>Actinomycetota</taxon>
        <taxon>Actinomycetes</taxon>
        <taxon>Bifidobacteriales</taxon>
        <taxon>Bifidobacteriaceae</taxon>
        <taxon>Bifidobacterium</taxon>
    </lineage>
</organism>
<evidence type="ECO:0000313" key="3">
    <source>
        <dbReference type="Proteomes" id="UP000233731"/>
    </source>
</evidence>
<evidence type="ECO:0000313" key="2">
    <source>
        <dbReference type="EMBL" id="PKV10242.1"/>
    </source>
</evidence>
<evidence type="ECO:0000259" key="1">
    <source>
        <dbReference type="Pfam" id="PF12706"/>
    </source>
</evidence>
<dbReference type="InterPro" id="IPR001279">
    <property type="entry name" value="Metallo-B-lactamas"/>
</dbReference>
<dbReference type="AlphaFoldDB" id="A0A2N3RCN5"/>
<proteinExistence type="predicted"/>
<dbReference type="InterPro" id="IPR036866">
    <property type="entry name" value="RibonucZ/Hydroxyglut_hydro"/>
</dbReference>
<dbReference type="RefSeq" id="WP_101431899.1">
    <property type="nucleotide sequence ID" value="NZ_PCHJ01000007.1"/>
</dbReference>
<feature type="domain" description="Metallo-beta-lactamase" evidence="1">
    <location>
        <begin position="66"/>
        <end position="233"/>
    </location>
</feature>
<dbReference type="Proteomes" id="UP000233731">
    <property type="component" value="Unassembled WGS sequence"/>
</dbReference>
<sequence length="288" mass="32756">MKFEHLGTAAAERIPGIFCMCDLCKQARRIGGKEIRTQSQALVDDALLLDFPGDTYCHFINNENFDLPAITQLFITHWHSDHFYGEDLAYRMDSYADDNPTHMDVYGSETVKGFYERAFFLEEHYDYDKLTYHALHPGDSVTVTAGNGRTYTVCAFEAKHGHHFGDCLFYGLTDGQVGLLYAHDTAYFYESTWKDLAKAGLKYDYVSLDCTHGLTDFSSDVHMNFSDNLRVRDRMVKMGLADSHTMFVCNHFSHHGNASYEQMQEAAVREGFVSSYDGMVTNIQPQAV</sequence>
<dbReference type="PANTHER" id="PTHR42663">
    <property type="entry name" value="HYDROLASE C777.06C-RELATED-RELATED"/>
    <property type="match status" value="1"/>
</dbReference>
<dbReference type="PANTHER" id="PTHR42663:SF6">
    <property type="entry name" value="HYDROLASE C777.06C-RELATED"/>
    <property type="match status" value="1"/>
</dbReference>